<dbReference type="InterPro" id="IPR016181">
    <property type="entry name" value="Acyl_CoA_acyltransferase"/>
</dbReference>
<dbReference type="InterPro" id="IPR000182">
    <property type="entry name" value="GNAT_dom"/>
</dbReference>
<dbReference type="EMBL" id="CAEZSR010000174">
    <property type="protein sequence ID" value="CAB4584145.1"/>
    <property type="molecule type" value="Genomic_DNA"/>
</dbReference>
<evidence type="ECO:0000259" key="1">
    <source>
        <dbReference type="PROSITE" id="PS51186"/>
    </source>
</evidence>
<dbReference type="GO" id="GO:0016747">
    <property type="term" value="F:acyltransferase activity, transferring groups other than amino-acyl groups"/>
    <property type="evidence" value="ECO:0007669"/>
    <property type="project" value="InterPro"/>
</dbReference>
<evidence type="ECO:0000313" key="2">
    <source>
        <dbReference type="EMBL" id="CAB4584145.1"/>
    </source>
</evidence>
<protein>
    <submittedName>
        <fullName evidence="2">Unannotated protein</fullName>
    </submittedName>
</protein>
<gene>
    <name evidence="2" type="ORF">UFOPK1493_03289</name>
</gene>
<feature type="domain" description="N-acetyltransferase" evidence="1">
    <location>
        <begin position="7"/>
        <end position="171"/>
    </location>
</feature>
<dbReference type="AlphaFoldDB" id="A0A6J6F9G8"/>
<dbReference type="PANTHER" id="PTHR43792">
    <property type="entry name" value="GNAT FAMILY, PUTATIVE (AFU_ORTHOLOGUE AFUA_3G00765)-RELATED-RELATED"/>
    <property type="match status" value="1"/>
</dbReference>
<dbReference type="SUPFAM" id="SSF55729">
    <property type="entry name" value="Acyl-CoA N-acyltransferases (Nat)"/>
    <property type="match status" value="1"/>
</dbReference>
<dbReference type="Pfam" id="PF13302">
    <property type="entry name" value="Acetyltransf_3"/>
    <property type="match status" value="1"/>
</dbReference>
<name>A0A6J6F9G8_9ZZZZ</name>
<organism evidence="2">
    <name type="scientific">freshwater metagenome</name>
    <dbReference type="NCBI Taxonomy" id="449393"/>
    <lineage>
        <taxon>unclassified sequences</taxon>
        <taxon>metagenomes</taxon>
        <taxon>ecological metagenomes</taxon>
    </lineage>
</organism>
<dbReference type="InterPro" id="IPR051531">
    <property type="entry name" value="N-acetyltransferase"/>
</dbReference>
<dbReference type="PROSITE" id="PS51186">
    <property type="entry name" value="GNAT"/>
    <property type="match status" value="1"/>
</dbReference>
<sequence>MHRTDRLLIEPIDRTHAEGLFAALDDPRVGEHIGGPDVTTIEALRERIDHLAAGPRPEWPEDRWLNWVVRRAEDGVIIGRLEATTYPDGWAEVAYVFGPAYWGQGYAGEGARWMIEHLRGELGLGDLWAAVHPDNAASVRLLERLGFEARTPPPRRPLGSYDDVDLVFELPA</sequence>
<reference evidence="2" key="1">
    <citation type="submission" date="2020-05" db="EMBL/GenBank/DDBJ databases">
        <authorList>
            <person name="Chiriac C."/>
            <person name="Salcher M."/>
            <person name="Ghai R."/>
            <person name="Kavagutti S V."/>
        </authorList>
    </citation>
    <scope>NUCLEOTIDE SEQUENCE</scope>
</reference>
<dbReference type="Gene3D" id="3.40.630.30">
    <property type="match status" value="1"/>
</dbReference>
<accession>A0A6J6F9G8</accession>
<proteinExistence type="predicted"/>
<dbReference type="PANTHER" id="PTHR43792:SF1">
    <property type="entry name" value="N-ACETYLTRANSFERASE DOMAIN-CONTAINING PROTEIN"/>
    <property type="match status" value="1"/>
</dbReference>